<evidence type="ECO:0000313" key="10">
    <source>
        <dbReference type="EMBL" id="MBL7629033.1"/>
    </source>
</evidence>
<protein>
    <submittedName>
        <fullName evidence="10">Multidrug effflux MFS transporter</fullName>
    </submittedName>
</protein>
<dbReference type="InterPro" id="IPR004812">
    <property type="entry name" value="Efflux_drug-R_Bcr/CmlA"/>
</dbReference>
<feature type="transmembrane region" description="Helical" evidence="8">
    <location>
        <begin position="148"/>
        <end position="170"/>
    </location>
</feature>
<dbReference type="PROSITE" id="PS00216">
    <property type="entry name" value="SUGAR_TRANSPORT_1"/>
    <property type="match status" value="1"/>
</dbReference>
<accession>A0A937RMD2</accession>
<keyword evidence="4" id="KW-1003">Cell membrane</keyword>
<dbReference type="InterPro" id="IPR005829">
    <property type="entry name" value="Sugar_transporter_CS"/>
</dbReference>
<dbReference type="InterPro" id="IPR011701">
    <property type="entry name" value="MFS"/>
</dbReference>
<reference evidence="10" key="1">
    <citation type="submission" date="2020-12" db="EMBL/GenBank/DDBJ databases">
        <title>Genomic characterization of non-nitrogen-fixing Frankia strains.</title>
        <authorList>
            <person name="Carlos-Shanley C."/>
            <person name="Guerra T."/>
            <person name="Hahn D."/>
        </authorList>
    </citation>
    <scope>NUCLEOTIDE SEQUENCE</scope>
    <source>
        <strain evidence="10">CN6</strain>
    </source>
</reference>
<evidence type="ECO:0000256" key="5">
    <source>
        <dbReference type="ARBA" id="ARBA00022692"/>
    </source>
</evidence>
<dbReference type="Gene3D" id="1.20.1720.10">
    <property type="entry name" value="Multidrug resistance protein D"/>
    <property type="match status" value="1"/>
</dbReference>
<keyword evidence="5 8" id="KW-0812">Transmembrane</keyword>
<feature type="transmembrane region" description="Helical" evidence="8">
    <location>
        <begin position="90"/>
        <end position="109"/>
    </location>
</feature>
<gene>
    <name evidence="10" type="ORF">I7412_18095</name>
</gene>
<organism evidence="10 11">
    <name type="scientific">Frankia nepalensis</name>
    <dbReference type="NCBI Taxonomy" id="1836974"/>
    <lineage>
        <taxon>Bacteria</taxon>
        <taxon>Bacillati</taxon>
        <taxon>Actinomycetota</taxon>
        <taxon>Actinomycetes</taxon>
        <taxon>Frankiales</taxon>
        <taxon>Frankiaceae</taxon>
        <taxon>Frankia</taxon>
    </lineage>
</organism>
<dbReference type="InterPro" id="IPR050189">
    <property type="entry name" value="MFS_Efflux_Transporters"/>
</dbReference>
<dbReference type="PANTHER" id="PTHR43124">
    <property type="entry name" value="PURINE EFFLUX PUMP PBUE"/>
    <property type="match status" value="1"/>
</dbReference>
<dbReference type="AlphaFoldDB" id="A0A937RMD2"/>
<feature type="transmembrane region" description="Helical" evidence="8">
    <location>
        <begin position="21"/>
        <end position="39"/>
    </location>
</feature>
<dbReference type="Proteomes" id="UP000604475">
    <property type="component" value="Unassembled WGS sequence"/>
</dbReference>
<comment type="subcellular location">
    <subcellularLocation>
        <location evidence="1">Cell membrane</location>
        <topology evidence="1">Multi-pass membrane protein</topology>
    </subcellularLocation>
</comment>
<evidence type="ECO:0000256" key="4">
    <source>
        <dbReference type="ARBA" id="ARBA00022475"/>
    </source>
</evidence>
<evidence type="ECO:0000256" key="6">
    <source>
        <dbReference type="ARBA" id="ARBA00022989"/>
    </source>
</evidence>
<dbReference type="PROSITE" id="PS50850">
    <property type="entry name" value="MFS"/>
    <property type="match status" value="1"/>
</dbReference>
<evidence type="ECO:0000256" key="7">
    <source>
        <dbReference type="ARBA" id="ARBA00023136"/>
    </source>
</evidence>
<dbReference type="SUPFAM" id="SSF103473">
    <property type="entry name" value="MFS general substrate transporter"/>
    <property type="match status" value="1"/>
</dbReference>
<keyword evidence="3" id="KW-0813">Transport</keyword>
<feature type="transmembrane region" description="Helical" evidence="8">
    <location>
        <begin position="115"/>
        <end position="136"/>
    </location>
</feature>
<sequence length="435" mass="44064">MPRPARLTAPSPGVRPESGRVGPLILVLGLLTAFSPLAIDMYIPGFPELGTTLHASDSAVQLSMTTFLAGIVLGQLFIGPISDSLGRRRLLLGGTGLVTVLSLVCAAAPNIETLVAARFLQGVAAAAGMVLARAVVTDRFHGPDLPRYFALLAMILGVAPIVAPLLGSLVLSVSSWRAVFVVLAVIGAALTATVALAVPESLPAKRRHTGGLGGTFAAMGRLLTRRAFVGYLLTGAFMAGALFTYISGSSFVFVRIFDTSTATYSLVFATNAAAMLAANTLFGRLSRRHRLNTLLAVAVAVAVAGAALQGLLLLTVGATMAGTWVCLIIILAGAGMSFPATMTLNQSLGRDNAGAAAALQGSGQFAAGAIGAPLVGVFGSTSVTPMAVIMLVSLVCAALALLTLARPWLGAGELRLAASQLPAPAGSGQIAGQAG</sequence>
<keyword evidence="11" id="KW-1185">Reference proteome</keyword>
<feature type="transmembrane region" description="Helical" evidence="8">
    <location>
        <begin position="176"/>
        <end position="198"/>
    </location>
</feature>
<evidence type="ECO:0000256" key="1">
    <source>
        <dbReference type="ARBA" id="ARBA00004651"/>
    </source>
</evidence>
<dbReference type="Pfam" id="PF07690">
    <property type="entry name" value="MFS_1"/>
    <property type="match status" value="1"/>
</dbReference>
<dbReference type="InterPro" id="IPR036259">
    <property type="entry name" value="MFS_trans_sf"/>
</dbReference>
<proteinExistence type="inferred from homology"/>
<dbReference type="GO" id="GO:1990961">
    <property type="term" value="P:xenobiotic detoxification by transmembrane export across the plasma membrane"/>
    <property type="evidence" value="ECO:0007669"/>
    <property type="project" value="InterPro"/>
</dbReference>
<feature type="transmembrane region" description="Helical" evidence="8">
    <location>
        <begin position="59"/>
        <end position="78"/>
    </location>
</feature>
<keyword evidence="7 8" id="KW-0472">Membrane</keyword>
<evidence type="ECO:0000256" key="8">
    <source>
        <dbReference type="SAM" id="Phobius"/>
    </source>
</evidence>
<dbReference type="GO" id="GO:0042910">
    <property type="term" value="F:xenobiotic transmembrane transporter activity"/>
    <property type="evidence" value="ECO:0007669"/>
    <property type="project" value="InterPro"/>
</dbReference>
<keyword evidence="6 8" id="KW-1133">Transmembrane helix</keyword>
<feature type="transmembrane region" description="Helical" evidence="8">
    <location>
        <begin position="294"/>
        <end position="315"/>
    </location>
</feature>
<comment type="caution">
    <text evidence="10">The sequence shown here is derived from an EMBL/GenBank/DDBJ whole genome shotgun (WGS) entry which is preliminary data.</text>
</comment>
<evidence type="ECO:0000313" key="11">
    <source>
        <dbReference type="Proteomes" id="UP000604475"/>
    </source>
</evidence>
<dbReference type="PANTHER" id="PTHR43124:SF3">
    <property type="entry name" value="CHLORAMPHENICOL EFFLUX PUMP RV0191"/>
    <property type="match status" value="1"/>
</dbReference>
<evidence type="ECO:0000256" key="3">
    <source>
        <dbReference type="ARBA" id="ARBA00022448"/>
    </source>
</evidence>
<dbReference type="CDD" id="cd17320">
    <property type="entry name" value="MFS_MdfA_MDR_like"/>
    <property type="match status" value="1"/>
</dbReference>
<dbReference type="NCBIfam" id="TIGR00710">
    <property type="entry name" value="efflux_Bcr_CflA"/>
    <property type="match status" value="1"/>
</dbReference>
<dbReference type="InterPro" id="IPR020846">
    <property type="entry name" value="MFS_dom"/>
</dbReference>
<evidence type="ECO:0000256" key="2">
    <source>
        <dbReference type="ARBA" id="ARBA00006236"/>
    </source>
</evidence>
<feature type="transmembrane region" description="Helical" evidence="8">
    <location>
        <begin position="228"/>
        <end position="256"/>
    </location>
</feature>
<feature type="transmembrane region" description="Helical" evidence="8">
    <location>
        <begin position="385"/>
        <end position="405"/>
    </location>
</feature>
<feature type="transmembrane region" description="Helical" evidence="8">
    <location>
        <begin position="356"/>
        <end position="379"/>
    </location>
</feature>
<dbReference type="GO" id="GO:0005886">
    <property type="term" value="C:plasma membrane"/>
    <property type="evidence" value="ECO:0007669"/>
    <property type="project" value="UniProtKB-SubCell"/>
</dbReference>
<feature type="transmembrane region" description="Helical" evidence="8">
    <location>
        <begin position="321"/>
        <end position="344"/>
    </location>
</feature>
<evidence type="ECO:0000259" key="9">
    <source>
        <dbReference type="PROSITE" id="PS50850"/>
    </source>
</evidence>
<name>A0A937RMD2_9ACTN</name>
<comment type="similarity">
    <text evidence="2">Belongs to the major facilitator superfamily. Bcr/CmlA family.</text>
</comment>
<feature type="domain" description="Major facilitator superfamily (MFS) profile" evidence="9">
    <location>
        <begin position="21"/>
        <end position="408"/>
    </location>
</feature>
<feature type="transmembrane region" description="Helical" evidence="8">
    <location>
        <begin position="262"/>
        <end position="282"/>
    </location>
</feature>
<dbReference type="EMBL" id="JAEACQ010000204">
    <property type="protein sequence ID" value="MBL7629033.1"/>
    <property type="molecule type" value="Genomic_DNA"/>
</dbReference>